<dbReference type="SUPFAM" id="SSF52218">
    <property type="entry name" value="Flavoproteins"/>
    <property type="match status" value="1"/>
</dbReference>
<dbReference type="Gene3D" id="3.40.50.360">
    <property type="match status" value="1"/>
</dbReference>
<name>A0A133U928_9EURY</name>
<organism evidence="2 3">
    <name type="scientific">candidate division MSBL1 archaeon SCGC-AAA259D14</name>
    <dbReference type="NCBI Taxonomy" id="1698261"/>
    <lineage>
        <taxon>Archaea</taxon>
        <taxon>Methanobacteriati</taxon>
        <taxon>Methanobacteriota</taxon>
        <taxon>candidate division MSBL1</taxon>
    </lineage>
</organism>
<evidence type="ECO:0000313" key="2">
    <source>
        <dbReference type="EMBL" id="KXA90705.1"/>
    </source>
</evidence>
<proteinExistence type="predicted"/>
<dbReference type="GO" id="GO:0010181">
    <property type="term" value="F:FMN binding"/>
    <property type="evidence" value="ECO:0007669"/>
    <property type="project" value="InterPro"/>
</dbReference>
<protein>
    <recommendedName>
        <fullName evidence="1">Flavodoxin-like domain-containing protein</fullName>
    </recommendedName>
</protein>
<dbReference type="Proteomes" id="UP000070589">
    <property type="component" value="Unassembled WGS sequence"/>
</dbReference>
<dbReference type="Pfam" id="PF12682">
    <property type="entry name" value="Flavodoxin_4"/>
    <property type="match status" value="1"/>
</dbReference>
<keyword evidence="3" id="KW-1185">Reference proteome</keyword>
<evidence type="ECO:0000313" key="3">
    <source>
        <dbReference type="Proteomes" id="UP000070589"/>
    </source>
</evidence>
<dbReference type="AlphaFoldDB" id="A0A133U928"/>
<dbReference type="PROSITE" id="PS50902">
    <property type="entry name" value="FLAVODOXIN_LIKE"/>
    <property type="match status" value="1"/>
</dbReference>
<comment type="caution">
    <text evidence="2">The sequence shown here is derived from an EMBL/GenBank/DDBJ whole genome shotgun (WGS) entry which is preliminary data.</text>
</comment>
<dbReference type="PANTHER" id="PTHR39201:SF1">
    <property type="entry name" value="FLAVODOXIN-LIKE DOMAIN-CONTAINING PROTEIN"/>
    <property type="match status" value="1"/>
</dbReference>
<gene>
    <name evidence="2" type="ORF">AKJ62_00005</name>
</gene>
<dbReference type="PANTHER" id="PTHR39201">
    <property type="entry name" value="EXPORTED PROTEIN-RELATED"/>
    <property type="match status" value="1"/>
</dbReference>
<reference evidence="2 3" key="1">
    <citation type="journal article" date="2016" name="Sci. Rep.">
        <title>Metabolic traits of an uncultured archaeal lineage -MSBL1- from brine pools of the Red Sea.</title>
        <authorList>
            <person name="Mwirichia R."/>
            <person name="Alam I."/>
            <person name="Rashid M."/>
            <person name="Vinu M."/>
            <person name="Ba-Alawi W."/>
            <person name="Anthony Kamau A."/>
            <person name="Kamanda Ngugi D."/>
            <person name="Goker M."/>
            <person name="Klenk H.P."/>
            <person name="Bajic V."/>
            <person name="Stingl U."/>
        </authorList>
    </citation>
    <scope>NUCLEOTIDE SEQUENCE [LARGE SCALE GENOMIC DNA]</scope>
    <source>
        <strain evidence="2">SCGC-AAA259D14</strain>
    </source>
</reference>
<dbReference type="EMBL" id="LHXL01000001">
    <property type="protein sequence ID" value="KXA90705.1"/>
    <property type="molecule type" value="Genomic_DNA"/>
</dbReference>
<feature type="domain" description="Flavodoxin-like" evidence="1">
    <location>
        <begin position="3"/>
        <end position="156"/>
    </location>
</feature>
<accession>A0A133U928</accession>
<sequence>MRTLVAYYSRSGNTRFVAENIADFLGADVEEVIDKSDRSGPIGWIKSGIHATLELDTEIEKLEYSPSNYDLVILGSPVWNKRITPAMRTYLKKSNFSNSEIAFFNTNDSDKTQNTFGTMKDILEGKEPISTLVLSKALENKKESEKRIRKWCREVKSQVIE</sequence>
<dbReference type="InterPro" id="IPR008254">
    <property type="entry name" value="Flavodoxin/NO_synth"/>
</dbReference>
<evidence type="ECO:0000259" key="1">
    <source>
        <dbReference type="PROSITE" id="PS50902"/>
    </source>
</evidence>
<dbReference type="InterPro" id="IPR029039">
    <property type="entry name" value="Flavoprotein-like_sf"/>
</dbReference>